<dbReference type="GO" id="GO:0005737">
    <property type="term" value="C:cytoplasm"/>
    <property type="evidence" value="ECO:0007669"/>
    <property type="project" value="UniProtKB-SubCell"/>
</dbReference>
<dbReference type="AlphaFoldDB" id="A0A1U8A6Y3"/>
<dbReference type="eggNOG" id="ENOG502QU1W">
    <property type="taxonomic scope" value="Eukaryota"/>
</dbReference>
<comment type="subcellular location">
    <subcellularLocation>
        <location evidence="2">Cytoplasm</location>
    </subcellularLocation>
    <subcellularLocation>
        <location evidence="1">Nucleus</location>
    </subcellularLocation>
</comment>
<dbReference type="GO" id="GO:0005634">
    <property type="term" value="C:nucleus"/>
    <property type="evidence" value="ECO:0000318"/>
    <property type="project" value="GO_Central"/>
</dbReference>
<evidence type="ECO:0000256" key="9">
    <source>
        <dbReference type="ARBA" id="ARBA00023242"/>
    </source>
</evidence>
<dbReference type="RefSeq" id="XP_010263024.1">
    <property type="nucleotide sequence ID" value="XM_010264722.2"/>
</dbReference>
<dbReference type="InterPro" id="IPR018866">
    <property type="entry name" value="Znf-4CXXC_R1"/>
</dbReference>
<dbReference type="STRING" id="4432.A0A1U8A6Y3"/>
<evidence type="ECO:0000256" key="7">
    <source>
        <dbReference type="ARBA" id="ARBA00023015"/>
    </source>
</evidence>
<evidence type="ECO:0000313" key="13">
    <source>
        <dbReference type="RefSeq" id="XP_010263024.1"/>
    </source>
</evidence>
<feature type="domain" description="DDT" evidence="11">
    <location>
        <begin position="391"/>
        <end position="456"/>
    </location>
</feature>
<evidence type="ECO:0000256" key="1">
    <source>
        <dbReference type="ARBA" id="ARBA00004123"/>
    </source>
</evidence>
<evidence type="ECO:0000256" key="10">
    <source>
        <dbReference type="SAM" id="MobiDB-lite"/>
    </source>
</evidence>
<feature type="region of interest" description="Disordered" evidence="10">
    <location>
        <begin position="184"/>
        <end position="272"/>
    </location>
</feature>
<dbReference type="InterPro" id="IPR018501">
    <property type="entry name" value="DDT_dom"/>
</dbReference>
<dbReference type="FunCoup" id="A0A1U8A6Y3">
    <property type="interactions" value="1027"/>
</dbReference>
<feature type="compositionally biased region" description="Basic and acidic residues" evidence="10">
    <location>
        <begin position="186"/>
        <end position="196"/>
    </location>
</feature>
<reference evidence="13" key="1">
    <citation type="submission" date="2025-08" db="UniProtKB">
        <authorList>
            <consortium name="RefSeq"/>
        </authorList>
    </citation>
    <scope>IDENTIFICATION</scope>
</reference>
<accession>A0A1U8A6Y3</accession>
<dbReference type="SMART" id="SM00571">
    <property type="entry name" value="DDT"/>
    <property type="match status" value="1"/>
</dbReference>
<organism evidence="12 13">
    <name type="scientific">Nelumbo nucifera</name>
    <name type="common">Sacred lotus</name>
    <dbReference type="NCBI Taxonomy" id="4432"/>
    <lineage>
        <taxon>Eukaryota</taxon>
        <taxon>Viridiplantae</taxon>
        <taxon>Streptophyta</taxon>
        <taxon>Embryophyta</taxon>
        <taxon>Tracheophyta</taxon>
        <taxon>Spermatophyta</taxon>
        <taxon>Magnoliopsida</taxon>
        <taxon>Proteales</taxon>
        <taxon>Nelumbonaceae</taxon>
        <taxon>Nelumbo</taxon>
    </lineage>
</organism>
<feature type="region of interest" description="Disordered" evidence="10">
    <location>
        <begin position="1"/>
        <end position="56"/>
    </location>
</feature>
<keyword evidence="7" id="KW-0805">Transcription regulation</keyword>
<evidence type="ECO:0000256" key="4">
    <source>
        <dbReference type="ARBA" id="ARBA00022499"/>
    </source>
</evidence>
<protein>
    <submittedName>
        <fullName evidence="13">Uncharacterized protein LOC104601411 isoform X1</fullName>
    </submittedName>
</protein>
<evidence type="ECO:0000256" key="8">
    <source>
        <dbReference type="ARBA" id="ARBA00023163"/>
    </source>
</evidence>
<keyword evidence="12" id="KW-1185">Reference proteome</keyword>
<feature type="compositionally biased region" description="Basic and acidic residues" evidence="10">
    <location>
        <begin position="246"/>
        <end position="264"/>
    </location>
</feature>
<dbReference type="PANTHER" id="PTHR31169">
    <property type="entry name" value="OS05G0300700 PROTEIN"/>
    <property type="match status" value="1"/>
</dbReference>
<proteinExistence type="predicted"/>
<keyword evidence="9" id="KW-0539">Nucleus</keyword>
<dbReference type="Proteomes" id="UP000189703">
    <property type="component" value="Unplaced"/>
</dbReference>
<feature type="region of interest" description="Disordered" evidence="10">
    <location>
        <begin position="685"/>
        <end position="709"/>
    </location>
</feature>
<keyword evidence="3" id="KW-0963">Cytoplasm</keyword>
<dbReference type="InParanoid" id="A0A1U8A6Y3"/>
<keyword evidence="8" id="KW-0804">Transcription</keyword>
<feature type="compositionally biased region" description="Polar residues" evidence="10">
    <location>
        <begin position="1"/>
        <end position="19"/>
    </location>
</feature>
<sequence>MAMAVSQTSTSKPIVSTNSEVKKKVARWAGDQQQQEQLSYPQPPSSSPSKRTKSPGVRLLHGRLYDSENGKSCHQCRQKTMDFVASCKNKRENKPCTIKFCHKCLLNRYGEKAEEMEVLDEWKCPKCRGICNCSFCMKKRGHQPTGILVHTAKATGFSSVSEMLKVKGPENLVSEKILKNVVASPKKQDAANKETDVTSPKNVGKENNFVGKFDLNLQPTPLTSDGNEKEIGKNKRKNMSQNDSSDNMHDEVRDDVAPAEEKISKKSRVSKEVSITPIKIEGKTGSDSEENQLHEKKNFQVLKCYQGPPQPVVKEEKTDKRDVSLPVCNKTEIANVGIADNVRIKPKMLPESRKLKNKAKIFHKDDADADADIPLPNGVDVTTVAGIDLPPEDVGHALQFLEFCAAFEQVLDLKKGQAESILRELMRGRSGRGGMYSSIVRFHIQLLSLILKDAGEESLLSPTSSGDSWLKALAKCISDSQCALKCFPSDCFDRGGDGYDKLDASEKLRVLNFLCDEVLETVEVRSWIDEQNSKFIESEKEAKEKVIAAKNKEKGMKQKLRDEITKAILLKNGAPISISEHDDIVANMRIEVAKAHSETLEAMKMVSNKKQIPDAVRTQPIFWNEKGHVLWRLKGYSDEPNLLLQDIGNLDSAALKEKWLAYDDEQMKVVEKYISVRCKRLRTKTSSNVFPPGSGEAEPKHEILDDSPSLVVAADSEEV</sequence>
<keyword evidence="5" id="KW-0597">Phosphoprotein</keyword>
<gene>
    <name evidence="13" type="primary">LOC104601411</name>
</gene>
<dbReference type="OrthoDB" id="298344at2759"/>
<dbReference type="InterPro" id="IPR040221">
    <property type="entry name" value="CDCA7/CDA7L"/>
</dbReference>
<evidence type="ECO:0000256" key="5">
    <source>
        <dbReference type="ARBA" id="ARBA00022553"/>
    </source>
</evidence>
<dbReference type="OMA" id="LEEWICP"/>
<dbReference type="GeneID" id="104601411"/>
<keyword evidence="6" id="KW-0832">Ubl conjugation</keyword>
<evidence type="ECO:0000256" key="3">
    <source>
        <dbReference type="ARBA" id="ARBA00022490"/>
    </source>
</evidence>
<evidence type="ECO:0000256" key="2">
    <source>
        <dbReference type="ARBA" id="ARBA00004496"/>
    </source>
</evidence>
<dbReference type="Pfam" id="PF10497">
    <property type="entry name" value="zf-4CXXC_R1"/>
    <property type="match status" value="1"/>
</dbReference>
<evidence type="ECO:0000259" key="11">
    <source>
        <dbReference type="PROSITE" id="PS50827"/>
    </source>
</evidence>
<dbReference type="PANTHER" id="PTHR31169:SF8">
    <property type="entry name" value="ZINC-FINGER DOMAIN OF MONOAMINE-OXIDASE A REPRESSOR R1 PROTEIN"/>
    <property type="match status" value="1"/>
</dbReference>
<evidence type="ECO:0000313" key="12">
    <source>
        <dbReference type="Proteomes" id="UP000189703"/>
    </source>
</evidence>
<evidence type="ECO:0000256" key="6">
    <source>
        <dbReference type="ARBA" id="ARBA00022843"/>
    </source>
</evidence>
<dbReference type="GO" id="GO:0006355">
    <property type="term" value="P:regulation of DNA-templated transcription"/>
    <property type="evidence" value="ECO:0007669"/>
    <property type="project" value="InterPro"/>
</dbReference>
<keyword evidence="4" id="KW-1017">Isopeptide bond</keyword>
<dbReference type="PROSITE" id="PS50827">
    <property type="entry name" value="DDT"/>
    <property type="match status" value="1"/>
</dbReference>
<dbReference type="KEGG" id="nnu:104601411"/>
<name>A0A1U8A6Y3_NELNU</name>